<dbReference type="InterPro" id="IPR002657">
    <property type="entry name" value="BilAc:Na_symport/Acr3"/>
</dbReference>
<evidence type="ECO:0000313" key="10">
    <source>
        <dbReference type="Proteomes" id="UP000278006"/>
    </source>
</evidence>
<dbReference type="PANTHER" id="PTHR43057">
    <property type="entry name" value="ARSENITE EFFLUX TRANSPORTER"/>
    <property type="match status" value="1"/>
</dbReference>
<name>A0A3M6QP81_9BURK</name>
<dbReference type="PANTHER" id="PTHR43057:SF1">
    <property type="entry name" value="ARSENICAL-RESISTANCE PROTEIN 3"/>
    <property type="match status" value="1"/>
</dbReference>
<proteinExistence type="inferred from homology"/>
<evidence type="ECO:0000256" key="5">
    <source>
        <dbReference type="ARBA" id="ARBA00022692"/>
    </source>
</evidence>
<sequence length="325" mass="35035">MQRELLEKYQLVVYLLAIGTGLSAGLIWPAGAGLLEALLWPVLAVLLFATFAQTPLTRLRAALFDRVFLGCALFGNFVAVPLLVWLLLPLAGDDMALHLGVALVLLVPCTDWFITFTQLAGGDVRRAIAFTPLSLVLQVLLLPLYLWLFFGNQFSISLISPQLLRAFALLIVLPMALAYALQRWWPQRPGHPHPATVLAWLPVPLLALVVGLIAAAQATVVLQALPVLLGLLPVFVAFLVMALLCAWGLARTCKLPAASGRTLMFSLGTRNSFVVLPLALTLGPELALVSTVVVLQSLVELLGLVAYLWLAPRLFPQAPAAHGAV</sequence>
<protein>
    <submittedName>
        <fullName evidence="9">Arsenic resistance protein</fullName>
    </submittedName>
</protein>
<dbReference type="InterPro" id="IPR038770">
    <property type="entry name" value="Na+/solute_symporter_sf"/>
</dbReference>
<feature type="transmembrane region" description="Helical" evidence="8">
    <location>
        <begin position="127"/>
        <end position="150"/>
    </location>
</feature>
<comment type="subcellular location">
    <subcellularLocation>
        <location evidence="1">Cell membrane</location>
        <topology evidence="1">Multi-pass membrane protein</topology>
    </subcellularLocation>
</comment>
<feature type="transmembrane region" description="Helical" evidence="8">
    <location>
        <begin position="37"/>
        <end position="56"/>
    </location>
</feature>
<dbReference type="GO" id="GO:0015105">
    <property type="term" value="F:arsenite transmembrane transporter activity"/>
    <property type="evidence" value="ECO:0007669"/>
    <property type="project" value="TreeGrafter"/>
</dbReference>
<evidence type="ECO:0000256" key="3">
    <source>
        <dbReference type="ARBA" id="ARBA00022448"/>
    </source>
</evidence>
<dbReference type="AlphaFoldDB" id="A0A3M6QP81"/>
<dbReference type="RefSeq" id="WP_122230174.1">
    <property type="nucleotide sequence ID" value="NZ_RDQO01000004.1"/>
</dbReference>
<dbReference type="Gene3D" id="1.20.1530.20">
    <property type="match status" value="1"/>
</dbReference>
<feature type="transmembrane region" description="Helical" evidence="8">
    <location>
        <begin position="96"/>
        <end position="115"/>
    </location>
</feature>
<gene>
    <name evidence="9" type="ORF">D8I35_13430</name>
</gene>
<organism evidence="9 10">
    <name type="scientific">Corticibacter populi</name>
    <dbReference type="NCBI Taxonomy" id="1550736"/>
    <lineage>
        <taxon>Bacteria</taxon>
        <taxon>Pseudomonadati</taxon>
        <taxon>Pseudomonadota</taxon>
        <taxon>Betaproteobacteria</taxon>
        <taxon>Burkholderiales</taxon>
        <taxon>Comamonadaceae</taxon>
        <taxon>Corticibacter</taxon>
    </lineage>
</organism>
<feature type="transmembrane region" description="Helical" evidence="8">
    <location>
        <begin position="197"/>
        <end position="218"/>
    </location>
</feature>
<comment type="caution">
    <text evidence="9">The sequence shown here is derived from an EMBL/GenBank/DDBJ whole genome shotgun (WGS) entry which is preliminary data.</text>
</comment>
<keyword evidence="4" id="KW-1003">Cell membrane</keyword>
<keyword evidence="6 8" id="KW-1133">Transmembrane helix</keyword>
<evidence type="ECO:0000256" key="7">
    <source>
        <dbReference type="ARBA" id="ARBA00023136"/>
    </source>
</evidence>
<evidence type="ECO:0000256" key="1">
    <source>
        <dbReference type="ARBA" id="ARBA00004651"/>
    </source>
</evidence>
<evidence type="ECO:0000256" key="6">
    <source>
        <dbReference type="ARBA" id="ARBA00022989"/>
    </source>
</evidence>
<dbReference type="EMBL" id="RDQO01000004">
    <property type="protein sequence ID" value="RMX04858.1"/>
    <property type="molecule type" value="Genomic_DNA"/>
</dbReference>
<feature type="transmembrane region" description="Helical" evidence="8">
    <location>
        <begin position="68"/>
        <end position="90"/>
    </location>
</feature>
<dbReference type="Pfam" id="PF01758">
    <property type="entry name" value="SBF"/>
    <property type="match status" value="1"/>
</dbReference>
<dbReference type="GO" id="GO:0005886">
    <property type="term" value="C:plasma membrane"/>
    <property type="evidence" value="ECO:0007669"/>
    <property type="project" value="UniProtKB-SubCell"/>
</dbReference>
<keyword evidence="7 8" id="KW-0472">Membrane</keyword>
<feature type="transmembrane region" description="Helical" evidence="8">
    <location>
        <begin position="12"/>
        <end position="31"/>
    </location>
</feature>
<accession>A0A3M6QP81</accession>
<dbReference type="GO" id="GO:0015104">
    <property type="term" value="F:antimonite transmembrane transporter activity"/>
    <property type="evidence" value="ECO:0007669"/>
    <property type="project" value="TreeGrafter"/>
</dbReference>
<feature type="transmembrane region" description="Helical" evidence="8">
    <location>
        <begin position="224"/>
        <end position="250"/>
    </location>
</feature>
<dbReference type="OrthoDB" id="3254016at2"/>
<reference evidence="9 10" key="1">
    <citation type="submission" date="2018-10" db="EMBL/GenBank/DDBJ databases">
        <title>Draft genome of Cortibacter populi DSM10536.</title>
        <authorList>
            <person name="Bernier A.-M."/>
            <person name="Bernard K."/>
        </authorList>
    </citation>
    <scope>NUCLEOTIDE SEQUENCE [LARGE SCALE GENOMIC DNA]</scope>
    <source>
        <strain evidence="9 10">DSM 105136</strain>
    </source>
</reference>
<feature type="transmembrane region" description="Helical" evidence="8">
    <location>
        <begin position="162"/>
        <end position="185"/>
    </location>
</feature>
<evidence type="ECO:0000256" key="8">
    <source>
        <dbReference type="SAM" id="Phobius"/>
    </source>
</evidence>
<comment type="similarity">
    <text evidence="2">Belongs to the arsenical resistance-3 (ACR3) (TC 2.A.59) family.</text>
</comment>
<evidence type="ECO:0000256" key="2">
    <source>
        <dbReference type="ARBA" id="ARBA00010110"/>
    </source>
</evidence>
<evidence type="ECO:0000256" key="4">
    <source>
        <dbReference type="ARBA" id="ARBA00022475"/>
    </source>
</evidence>
<dbReference type="GO" id="GO:0015297">
    <property type="term" value="F:antiporter activity"/>
    <property type="evidence" value="ECO:0007669"/>
    <property type="project" value="InterPro"/>
</dbReference>
<evidence type="ECO:0000313" key="9">
    <source>
        <dbReference type="EMBL" id="RMX04858.1"/>
    </source>
</evidence>
<keyword evidence="5 8" id="KW-0812">Transmembrane</keyword>
<dbReference type="Proteomes" id="UP000278006">
    <property type="component" value="Unassembled WGS sequence"/>
</dbReference>
<keyword evidence="10" id="KW-1185">Reference proteome</keyword>
<dbReference type="InterPro" id="IPR004706">
    <property type="entry name" value="Arsenical-R_Acr3"/>
</dbReference>
<keyword evidence="3" id="KW-0813">Transport</keyword>